<feature type="region of interest" description="Disordered" evidence="1">
    <location>
        <begin position="148"/>
        <end position="188"/>
    </location>
</feature>
<feature type="compositionally biased region" description="Basic and acidic residues" evidence="1">
    <location>
        <begin position="165"/>
        <end position="177"/>
    </location>
</feature>
<sequence length="188" mass="21148">MVIDIAPQQHLPEIFSTNHHHSSSLSSSTQKRTSTTTSSTSSNNTMTNGQRFVTHELSKKAEQILGHATAVVDYCRQPSIDFPIQHAPRLNINLSQSRASTHQASPVNTSSNQTIIKNRESELVEKIVPLILKLIAPINVTKLPENISRHSKNTNNKMESCELFPRLHEDTDLKLSDDENEEEEEEEE</sequence>
<organism evidence="2 3">
    <name type="scientific">Rotaria magnacalcarata</name>
    <dbReference type="NCBI Taxonomy" id="392030"/>
    <lineage>
        <taxon>Eukaryota</taxon>
        <taxon>Metazoa</taxon>
        <taxon>Spiralia</taxon>
        <taxon>Gnathifera</taxon>
        <taxon>Rotifera</taxon>
        <taxon>Eurotatoria</taxon>
        <taxon>Bdelloidea</taxon>
        <taxon>Philodinida</taxon>
        <taxon>Philodinidae</taxon>
        <taxon>Rotaria</taxon>
    </lineage>
</organism>
<gene>
    <name evidence="2" type="ORF">OVN521_LOCUS30257</name>
</gene>
<name>A0A820G544_9BILA</name>
<dbReference type="Proteomes" id="UP000663866">
    <property type="component" value="Unassembled WGS sequence"/>
</dbReference>
<feature type="region of interest" description="Disordered" evidence="1">
    <location>
        <begin position="14"/>
        <end position="49"/>
    </location>
</feature>
<protein>
    <submittedName>
        <fullName evidence="2">Uncharacterized protein</fullName>
    </submittedName>
</protein>
<keyword evidence="3" id="KW-1185">Reference proteome</keyword>
<evidence type="ECO:0000313" key="2">
    <source>
        <dbReference type="EMBL" id="CAF4274014.1"/>
    </source>
</evidence>
<feature type="compositionally biased region" description="Acidic residues" evidence="1">
    <location>
        <begin position="178"/>
        <end position="188"/>
    </location>
</feature>
<dbReference type="EMBL" id="CAJOBG010009811">
    <property type="protein sequence ID" value="CAF4274014.1"/>
    <property type="molecule type" value="Genomic_DNA"/>
</dbReference>
<reference evidence="2" key="1">
    <citation type="submission" date="2021-02" db="EMBL/GenBank/DDBJ databases">
        <authorList>
            <person name="Nowell W R."/>
        </authorList>
    </citation>
    <scope>NUCLEOTIDE SEQUENCE</scope>
</reference>
<accession>A0A820G544</accession>
<feature type="compositionally biased region" description="Low complexity" evidence="1">
    <location>
        <begin position="23"/>
        <end position="48"/>
    </location>
</feature>
<comment type="caution">
    <text evidence="2">The sequence shown here is derived from an EMBL/GenBank/DDBJ whole genome shotgun (WGS) entry which is preliminary data.</text>
</comment>
<proteinExistence type="predicted"/>
<dbReference type="AlphaFoldDB" id="A0A820G544"/>
<evidence type="ECO:0000256" key="1">
    <source>
        <dbReference type="SAM" id="MobiDB-lite"/>
    </source>
</evidence>
<evidence type="ECO:0000313" key="3">
    <source>
        <dbReference type="Proteomes" id="UP000663866"/>
    </source>
</evidence>
<feature type="non-terminal residue" evidence="2">
    <location>
        <position position="1"/>
    </location>
</feature>